<dbReference type="Proteomes" id="UP000198287">
    <property type="component" value="Unassembled WGS sequence"/>
</dbReference>
<keyword evidence="4" id="KW-0325">Glycoprotein</keyword>
<feature type="domain" description="Carboxylesterase type B" evidence="6">
    <location>
        <begin position="31"/>
        <end position="577"/>
    </location>
</feature>
<keyword evidence="5" id="KW-0472">Membrane</keyword>
<dbReference type="InterPro" id="IPR002018">
    <property type="entry name" value="CarbesteraseB"/>
</dbReference>
<proteinExistence type="inferred from homology"/>
<name>A0A226ETB3_FOLCA</name>
<sequence length="583" mass="65798">MFDNKKIVFSVVILFGAYFVDYYFIHNGENTTLDMSNGKLKGKVSFSRGGREFYEFLGIPYADVPVGKSRFLSPKPNKAWTGVRDATKYQSKCMQVDMLTNVKGGSEDCLYLNVFSPKTLGEIPTLFPVIVYFHGGHFMNGDARMFGPKYFMDENVVLVSVNYRLASLGFLNAGNKYARGNQGLKDQVQALKWIQKNIAYFSGDPNRVVIFGQSAGASSVHYHMLSKMSTGLFHGVISASGTASSPFAFQKQPIEQAKKLGKKLRCPSNRKTEAMVACLGQAEVQRLVESHREAVHFLHDPIAMYGPTVEVVDDNEAFLTKNPVQMLKDGEIVNNVPWIVGVTTNEGLANAATILRNSSMVQVFEQNWEDNFPKVFIYKSEDSSVHRAIREFYYGKSEDNQFVSTEKEGQLSKMFGDRMHLTPTHNSAIAHAKQTAPVYLYQFAQPSAMSYADVIYNQNGILPPVIEIGAYLAYKWVVRLFSDGPANKGVSHFDDQTFFFNIPFMPEYKEGDENYALSRDLIKLWVSFAKDGKPSDFNGVTWNPIDSEAKSRELKYLEISTNPRIITEPFFDRVQFWNSLNLR</sequence>
<dbReference type="PANTHER" id="PTHR43142:SF1">
    <property type="entry name" value="CARBOXYLIC ESTER HYDROLASE"/>
    <property type="match status" value="1"/>
</dbReference>
<dbReference type="AlphaFoldDB" id="A0A226ETB3"/>
<dbReference type="Gene3D" id="3.40.50.1820">
    <property type="entry name" value="alpha/beta hydrolase"/>
    <property type="match status" value="1"/>
</dbReference>
<keyword evidence="2" id="KW-0719">Serine esterase</keyword>
<dbReference type="OrthoDB" id="6846267at2759"/>
<dbReference type="InterPro" id="IPR029058">
    <property type="entry name" value="AB_hydrolase_fold"/>
</dbReference>
<evidence type="ECO:0000256" key="5">
    <source>
        <dbReference type="SAM" id="Phobius"/>
    </source>
</evidence>
<accession>A0A226ETB3</accession>
<organism evidence="7 8">
    <name type="scientific">Folsomia candida</name>
    <name type="common">Springtail</name>
    <dbReference type="NCBI Taxonomy" id="158441"/>
    <lineage>
        <taxon>Eukaryota</taxon>
        <taxon>Metazoa</taxon>
        <taxon>Ecdysozoa</taxon>
        <taxon>Arthropoda</taxon>
        <taxon>Hexapoda</taxon>
        <taxon>Collembola</taxon>
        <taxon>Entomobryomorpha</taxon>
        <taxon>Isotomoidea</taxon>
        <taxon>Isotomidae</taxon>
        <taxon>Proisotominae</taxon>
        <taxon>Folsomia</taxon>
    </lineage>
</organism>
<dbReference type="GO" id="GO:0052689">
    <property type="term" value="F:carboxylic ester hydrolase activity"/>
    <property type="evidence" value="ECO:0007669"/>
    <property type="project" value="UniProtKB-KW"/>
</dbReference>
<evidence type="ECO:0000256" key="2">
    <source>
        <dbReference type="ARBA" id="ARBA00022487"/>
    </source>
</evidence>
<reference evidence="7 8" key="1">
    <citation type="submission" date="2015-12" db="EMBL/GenBank/DDBJ databases">
        <title>The genome of Folsomia candida.</title>
        <authorList>
            <person name="Faddeeva A."/>
            <person name="Derks M.F."/>
            <person name="Anvar Y."/>
            <person name="Smit S."/>
            <person name="Van Straalen N."/>
            <person name="Roelofs D."/>
        </authorList>
    </citation>
    <scope>NUCLEOTIDE SEQUENCE [LARGE SCALE GENOMIC DNA]</scope>
    <source>
        <strain evidence="7 8">VU population</strain>
        <tissue evidence="7">Whole body</tissue>
    </source>
</reference>
<keyword evidence="8" id="KW-1185">Reference proteome</keyword>
<dbReference type="SUPFAM" id="SSF53474">
    <property type="entry name" value="alpha/beta-Hydrolases"/>
    <property type="match status" value="1"/>
</dbReference>
<protein>
    <submittedName>
        <fullName evidence="7">Esterase FE4</fullName>
    </submittedName>
</protein>
<evidence type="ECO:0000313" key="8">
    <source>
        <dbReference type="Proteomes" id="UP000198287"/>
    </source>
</evidence>
<keyword evidence="3" id="KW-0378">Hydrolase</keyword>
<comment type="similarity">
    <text evidence="1">Belongs to the type-B carboxylesterase/lipase family.</text>
</comment>
<keyword evidence="5" id="KW-0812">Transmembrane</keyword>
<evidence type="ECO:0000256" key="1">
    <source>
        <dbReference type="ARBA" id="ARBA00005964"/>
    </source>
</evidence>
<evidence type="ECO:0000313" key="7">
    <source>
        <dbReference type="EMBL" id="OXA60853.1"/>
    </source>
</evidence>
<evidence type="ECO:0000256" key="4">
    <source>
        <dbReference type="ARBA" id="ARBA00023180"/>
    </source>
</evidence>
<keyword evidence="5" id="KW-1133">Transmembrane helix</keyword>
<dbReference type="Pfam" id="PF00135">
    <property type="entry name" value="COesterase"/>
    <property type="match status" value="1"/>
</dbReference>
<gene>
    <name evidence="7" type="ORF">Fcan01_05706</name>
</gene>
<dbReference type="EMBL" id="LNIX01000002">
    <property type="protein sequence ID" value="OXA60853.1"/>
    <property type="molecule type" value="Genomic_DNA"/>
</dbReference>
<dbReference type="InterPro" id="IPR019819">
    <property type="entry name" value="Carboxylesterase_B_CS"/>
</dbReference>
<evidence type="ECO:0000259" key="6">
    <source>
        <dbReference type="Pfam" id="PF00135"/>
    </source>
</evidence>
<comment type="caution">
    <text evidence="7">The sequence shown here is derived from an EMBL/GenBank/DDBJ whole genome shotgun (WGS) entry which is preliminary data.</text>
</comment>
<feature type="transmembrane region" description="Helical" evidence="5">
    <location>
        <begin position="7"/>
        <end position="25"/>
    </location>
</feature>
<dbReference type="PANTHER" id="PTHR43142">
    <property type="entry name" value="CARBOXYLIC ESTER HYDROLASE"/>
    <property type="match status" value="1"/>
</dbReference>
<dbReference type="PROSITE" id="PS00941">
    <property type="entry name" value="CARBOXYLESTERASE_B_2"/>
    <property type="match status" value="1"/>
</dbReference>
<evidence type="ECO:0000256" key="3">
    <source>
        <dbReference type="ARBA" id="ARBA00022801"/>
    </source>
</evidence>
<dbReference type="OMA" id="STIVWIH"/>